<dbReference type="GO" id="GO:0008168">
    <property type="term" value="F:methyltransferase activity"/>
    <property type="evidence" value="ECO:0007669"/>
    <property type="project" value="UniProtKB-KW"/>
</dbReference>
<dbReference type="RefSeq" id="WP_176963923.1">
    <property type="nucleotide sequence ID" value="NZ_CP058215.1"/>
</dbReference>
<gene>
    <name evidence="4" type="ORF">HWN40_00490</name>
</gene>
<dbReference type="CDD" id="cd02440">
    <property type="entry name" value="AdoMet_MTases"/>
    <property type="match status" value="1"/>
</dbReference>
<dbReference type="Gene3D" id="3.40.50.150">
    <property type="entry name" value="Vaccinia Virus protein VP39"/>
    <property type="match status" value="1"/>
</dbReference>
<evidence type="ECO:0000256" key="1">
    <source>
        <dbReference type="ARBA" id="ARBA00022603"/>
    </source>
</evidence>
<keyword evidence="5" id="KW-1185">Reference proteome</keyword>
<organism evidence="4 5">
    <name type="scientific">Methanolobus zinderi</name>
    <dbReference type="NCBI Taxonomy" id="536044"/>
    <lineage>
        <taxon>Archaea</taxon>
        <taxon>Methanobacteriati</taxon>
        <taxon>Methanobacteriota</taxon>
        <taxon>Stenosarchaea group</taxon>
        <taxon>Methanomicrobia</taxon>
        <taxon>Methanosarcinales</taxon>
        <taxon>Methanosarcinaceae</taxon>
        <taxon>Methanolobus</taxon>
    </lineage>
</organism>
<dbReference type="Proteomes" id="UP000509594">
    <property type="component" value="Chromosome"/>
</dbReference>
<dbReference type="Pfam" id="PF13649">
    <property type="entry name" value="Methyltransf_25"/>
    <property type="match status" value="1"/>
</dbReference>
<dbReference type="PANTHER" id="PTHR43861:SF1">
    <property type="entry name" value="TRANS-ACONITATE 2-METHYLTRANSFERASE"/>
    <property type="match status" value="1"/>
</dbReference>
<evidence type="ECO:0000313" key="5">
    <source>
        <dbReference type="Proteomes" id="UP000509594"/>
    </source>
</evidence>
<dbReference type="KEGG" id="mzi:HWN40_00490"/>
<reference evidence="4 5" key="1">
    <citation type="submission" date="2020-06" db="EMBL/GenBank/DDBJ databases">
        <title>Methanolobus halotolerans sp. nov., isolated from a saline lake Tus in Siberia.</title>
        <authorList>
            <person name="Shen Y."/>
            <person name="Chen S.-C."/>
            <person name="Lai M.-C."/>
            <person name="Huang H.-H."/>
            <person name="Chiu H.-H."/>
            <person name="Tang S.-L."/>
            <person name="Rogozin D.Y."/>
            <person name="Degermendzhy A.G."/>
        </authorList>
    </citation>
    <scope>NUCLEOTIDE SEQUENCE [LARGE SCALE GENOMIC DNA]</scope>
    <source>
        <strain evidence="4 5">DSM 21339</strain>
    </source>
</reference>
<dbReference type="AlphaFoldDB" id="A0A7D5EEQ1"/>
<keyword evidence="2 4" id="KW-0808">Transferase</keyword>
<dbReference type="EMBL" id="CP058215">
    <property type="protein sequence ID" value="QLC48860.1"/>
    <property type="molecule type" value="Genomic_DNA"/>
</dbReference>
<evidence type="ECO:0000259" key="3">
    <source>
        <dbReference type="Pfam" id="PF13649"/>
    </source>
</evidence>
<keyword evidence="1 4" id="KW-0489">Methyltransferase</keyword>
<sequence>MRKLPEWYYNEFVQTGTDYTDKEEVMSYDRKMQRIRNIGEEVKTMLRLVDPRPDDRVLEIGCGTGEFSIELSRHCREVIALDVSEGMLEYAREKARSRNRNNISFIKGGFLTYEADDELFDAVVSQLALHHLPDFWKFTALKRINSMLKTAGRFYLRDVVFSSGIDDFDELISKLLENIPEDVKDEMASEYILHIKEEFSTFDWVMEGLIERAGFRIEESIYDNGFIASYLCIKEK</sequence>
<proteinExistence type="predicted"/>
<dbReference type="PANTHER" id="PTHR43861">
    <property type="entry name" value="TRANS-ACONITATE 2-METHYLTRANSFERASE-RELATED"/>
    <property type="match status" value="1"/>
</dbReference>
<dbReference type="GO" id="GO:0032259">
    <property type="term" value="P:methylation"/>
    <property type="evidence" value="ECO:0007669"/>
    <property type="project" value="UniProtKB-KW"/>
</dbReference>
<dbReference type="GeneID" id="55820107"/>
<evidence type="ECO:0000256" key="2">
    <source>
        <dbReference type="ARBA" id="ARBA00022679"/>
    </source>
</evidence>
<accession>A0A7D5EEQ1</accession>
<feature type="domain" description="Methyltransferase" evidence="3">
    <location>
        <begin position="57"/>
        <end position="152"/>
    </location>
</feature>
<name>A0A7D5EEQ1_9EURY</name>
<evidence type="ECO:0000313" key="4">
    <source>
        <dbReference type="EMBL" id="QLC48860.1"/>
    </source>
</evidence>
<dbReference type="InterPro" id="IPR041698">
    <property type="entry name" value="Methyltransf_25"/>
</dbReference>
<dbReference type="OrthoDB" id="57427at2157"/>
<dbReference type="SUPFAM" id="SSF53335">
    <property type="entry name" value="S-adenosyl-L-methionine-dependent methyltransferases"/>
    <property type="match status" value="1"/>
</dbReference>
<protein>
    <submittedName>
        <fullName evidence="4">Class I SAM-dependent methyltransferase</fullName>
    </submittedName>
</protein>
<dbReference type="InterPro" id="IPR029063">
    <property type="entry name" value="SAM-dependent_MTases_sf"/>
</dbReference>